<dbReference type="PROSITE" id="PS51829">
    <property type="entry name" value="P_HOMO_B"/>
    <property type="match status" value="1"/>
</dbReference>
<dbReference type="GO" id="GO:0005802">
    <property type="term" value="C:trans-Golgi network"/>
    <property type="evidence" value="ECO:0007669"/>
    <property type="project" value="TreeGrafter"/>
</dbReference>
<reference evidence="12" key="2">
    <citation type="journal article" date="2023" name="Science">
        <title>Genomic signatures of disease resistance in endangered staghorn corals.</title>
        <authorList>
            <person name="Vollmer S.V."/>
            <person name="Selwyn J.D."/>
            <person name="Despard B.A."/>
            <person name="Roesel C.L."/>
        </authorList>
    </citation>
    <scope>NUCLEOTIDE SEQUENCE</scope>
    <source>
        <strain evidence="12">K2</strain>
    </source>
</reference>
<gene>
    <name evidence="12" type="ORF">P5673_004180</name>
</gene>
<dbReference type="SUPFAM" id="SSF52743">
    <property type="entry name" value="Subtilisin-like"/>
    <property type="match status" value="1"/>
</dbReference>
<evidence type="ECO:0000256" key="7">
    <source>
        <dbReference type="ARBA" id="ARBA00023157"/>
    </source>
</evidence>
<dbReference type="SUPFAM" id="SSF49785">
    <property type="entry name" value="Galactose-binding domain-like"/>
    <property type="match status" value="1"/>
</dbReference>
<dbReference type="GO" id="GO:0000139">
    <property type="term" value="C:Golgi membrane"/>
    <property type="evidence" value="ECO:0007669"/>
    <property type="project" value="TreeGrafter"/>
</dbReference>
<name>A0AAD9QZT6_ACRCE</name>
<evidence type="ECO:0000256" key="4">
    <source>
        <dbReference type="ARBA" id="ARBA00022801"/>
    </source>
</evidence>
<keyword evidence="1" id="KW-0645">Protease</keyword>
<keyword evidence="13" id="KW-1185">Reference proteome</keyword>
<dbReference type="PANTHER" id="PTHR42884:SF23">
    <property type="entry name" value="FURIN-LIKE PROTEASE 2"/>
    <property type="match status" value="1"/>
</dbReference>
<evidence type="ECO:0000313" key="12">
    <source>
        <dbReference type="EMBL" id="KAK2570517.1"/>
    </source>
</evidence>
<keyword evidence="6" id="KW-0865">Zymogen</keyword>
<dbReference type="InterPro" id="IPR000209">
    <property type="entry name" value="Peptidase_S8/S53_dom"/>
</dbReference>
<comment type="caution">
    <text evidence="9">Lacks conserved residue(s) required for the propagation of feature annotation.</text>
</comment>
<evidence type="ECO:0000256" key="8">
    <source>
        <dbReference type="ARBA" id="ARBA00023180"/>
    </source>
</evidence>
<evidence type="ECO:0000256" key="1">
    <source>
        <dbReference type="ARBA" id="ARBA00022670"/>
    </source>
</evidence>
<evidence type="ECO:0000256" key="2">
    <source>
        <dbReference type="ARBA" id="ARBA00022685"/>
    </source>
</evidence>
<evidence type="ECO:0000256" key="9">
    <source>
        <dbReference type="PROSITE-ProRule" id="PRU01240"/>
    </source>
</evidence>
<dbReference type="InterPro" id="IPR008979">
    <property type="entry name" value="Galactose-bd-like_sf"/>
</dbReference>
<evidence type="ECO:0000256" key="10">
    <source>
        <dbReference type="SAM" id="MobiDB-lite"/>
    </source>
</evidence>
<dbReference type="InterPro" id="IPR036852">
    <property type="entry name" value="Peptidase_S8/S53_dom_sf"/>
</dbReference>
<accession>A0AAD9QZT6</accession>
<reference evidence="12" key="1">
    <citation type="journal article" date="2023" name="G3 (Bethesda)">
        <title>Whole genome assembly and annotation of the endangered Caribbean coral Acropora cervicornis.</title>
        <authorList>
            <person name="Selwyn J.D."/>
            <person name="Vollmer S.V."/>
        </authorList>
    </citation>
    <scope>NUCLEOTIDE SEQUENCE</scope>
    <source>
        <strain evidence="12">K2</strain>
    </source>
</reference>
<evidence type="ECO:0000256" key="3">
    <source>
        <dbReference type="ARBA" id="ARBA00022729"/>
    </source>
</evidence>
<evidence type="ECO:0000313" key="13">
    <source>
        <dbReference type="Proteomes" id="UP001249851"/>
    </source>
</evidence>
<dbReference type="InterPro" id="IPR022398">
    <property type="entry name" value="Peptidase_S8_His-AS"/>
</dbReference>
<keyword evidence="2" id="KW-0165">Cleavage on pair of basic residues</keyword>
<dbReference type="PANTHER" id="PTHR42884">
    <property type="entry name" value="PROPROTEIN CONVERTASE SUBTILISIN/KEXIN-RELATED"/>
    <property type="match status" value="1"/>
</dbReference>
<dbReference type="Gene3D" id="2.60.120.260">
    <property type="entry name" value="Galactose-binding domain-like"/>
    <property type="match status" value="1"/>
</dbReference>
<comment type="similarity">
    <text evidence="9">Belongs to the peptidase S8 family.</text>
</comment>
<evidence type="ECO:0000259" key="11">
    <source>
        <dbReference type="PROSITE" id="PS51829"/>
    </source>
</evidence>
<evidence type="ECO:0000256" key="5">
    <source>
        <dbReference type="ARBA" id="ARBA00022825"/>
    </source>
</evidence>
<feature type="compositionally biased region" description="Basic and acidic residues" evidence="10">
    <location>
        <begin position="768"/>
        <end position="780"/>
    </location>
</feature>
<dbReference type="InterPro" id="IPR002884">
    <property type="entry name" value="P_dom"/>
</dbReference>
<dbReference type="Proteomes" id="UP001249851">
    <property type="component" value="Unassembled WGS sequence"/>
</dbReference>
<keyword evidence="3" id="KW-0732">Signal</keyword>
<keyword evidence="5" id="KW-0720">Serine protease</keyword>
<dbReference type="GO" id="GO:0016485">
    <property type="term" value="P:protein processing"/>
    <property type="evidence" value="ECO:0007669"/>
    <property type="project" value="TreeGrafter"/>
</dbReference>
<sequence>MTPHMLSSHGTKCAGEVAAQADNGICGVGVSFNASIGGIRMLDGKATDTLEGSSLSYRSDYIDIYSCCWGPKDDGKRFGKPGYLASKALQIGAERGRGGRGNIYVWATGNGGLTDDDCNCDGYTTSIYTISIGAISDHGLSTYYTENCASTLAVTFSGGSHRETTENRVVTTDLHHKCTEVFKGTSPKLTWRDMQHVIVETSQITSPLDEGWKINGAGKRYNRKFGFGRLDVSKMVNKALSWKNVDRQRICHGAAHNITRFIPDSGSLILSANTSACSSTASEIKKLEHVQINITLKHRHRGDLSITLISPSGTRSKLLATRRNDHSARGLKNWVFMTVHCWGEDPRGRWTLIITDNGENNRKHYLEKLGKGDEEDVTRVFLDSTEKQRHQDHPQVSSRKTHSKDFVLKTMEDTEGTLFNGEVVKKVIHHKKEHHNHFKSRKTGTLRHHFVKKKKSHSFHLKKHLKSEKRGKTLSRKYQEVLKSLKRKNTETIPHIRKEQRIKNSKSNDKTTKYLTSNTTANIKPTEPKINLRNDDNLRKHLLKLQTNNTGYKFNTSAEESLKTFSASVMRNSSEDAEAFDLINKLITQIEGNPLVSKIAFEALKNPYIGRLFGIDSSLNVTPKDEKNVSSSKAAKPVKDLTSESRNAAKPVKDLTSESRTFGSTYETSGHYKEREKKLNRTVVEIQNTQNGTGDVKPLKQTTRAYSNGAKHFHFLKAFREATQGDYVSGESGDIVNSGSWDILGQNEIGNMEEYKPASEMQSLGCEKSKKCTNDQEKGADTSSLGEPILRELPVELQGEGNSNDKNWKETQSGDGDGDNFFENMKEFTDKTNDDSFPLFDVDVKSTVDNKSVKSLCRNFSRDGKNNSLLSSEVQCPKFLTIADEREKEDKSLAHYLAINKLKTGLVDNELDSREDFEYERSSALDDFIDDKNLDNNQESMDSKYHGKDLEVLQEALEEQLSRLSNDPNSTRSNAEILARVKDDINRGDIDDLELLESQITGEKTDFPRVVRSISLEGEQSYLDESDFDATTPQTLYEELNGENEDLEPRGISHQMSEHKPQQAYHVNSDKYGKDNSGILESWTLILYGTK</sequence>
<dbReference type="CDD" id="cd04059">
    <property type="entry name" value="Peptidases_S8_Protein_convertases_Kexins_Furin-like"/>
    <property type="match status" value="1"/>
</dbReference>
<feature type="compositionally biased region" description="Polar residues" evidence="10">
    <location>
        <begin position="800"/>
        <end position="814"/>
    </location>
</feature>
<comment type="caution">
    <text evidence="12">The sequence shown here is derived from an EMBL/GenBank/DDBJ whole genome shotgun (WGS) entry which is preliminary data.</text>
</comment>
<feature type="region of interest" description="Disordered" evidence="10">
    <location>
        <begin position="623"/>
        <end position="674"/>
    </location>
</feature>
<keyword evidence="7" id="KW-1015">Disulfide bond</keyword>
<feature type="domain" description="P/Homo B" evidence="11">
    <location>
        <begin position="244"/>
        <end position="387"/>
    </location>
</feature>
<feature type="compositionally biased region" description="Polar residues" evidence="10">
    <location>
        <begin position="658"/>
        <end position="668"/>
    </location>
</feature>
<dbReference type="InterPro" id="IPR034182">
    <property type="entry name" value="Kexin/furin"/>
</dbReference>
<protein>
    <submittedName>
        <fullName evidence="12">PC3-like endoprotease variant B</fullName>
    </submittedName>
</protein>
<keyword evidence="4" id="KW-0378">Hydrolase</keyword>
<dbReference type="AlphaFoldDB" id="A0AAD9QZT6"/>
<keyword evidence="8" id="KW-0325">Glycoprotein</keyword>
<dbReference type="GO" id="GO:0004252">
    <property type="term" value="F:serine-type endopeptidase activity"/>
    <property type="evidence" value="ECO:0007669"/>
    <property type="project" value="InterPro"/>
</dbReference>
<dbReference type="FunFam" id="2.60.120.260:FF:000006">
    <property type="entry name" value="Proprotein convertase subtilisin/kexin type 5"/>
    <property type="match status" value="1"/>
</dbReference>
<dbReference type="Pfam" id="PF00082">
    <property type="entry name" value="Peptidase_S8"/>
    <property type="match status" value="1"/>
</dbReference>
<evidence type="ECO:0000256" key="6">
    <source>
        <dbReference type="ARBA" id="ARBA00023145"/>
    </source>
</evidence>
<dbReference type="PROSITE" id="PS00137">
    <property type="entry name" value="SUBTILASE_HIS"/>
    <property type="match status" value="1"/>
</dbReference>
<dbReference type="EMBL" id="JARQWQ010000007">
    <property type="protein sequence ID" value="KAK2570517.1"/>
    <property type="molecule type" value="Genomic_DNA"/>
</dbReference>
<dbReference type="Gene3D" id="3.40.50.200">
    <property type="entry name" value="Peptidase S8/S53 domain"/>
    <property type="match status" value="1"/>
</dbReference>
<dbReference type="Pfam" id="PF01483">
    <property type="entry name" value="P_proprotein"/>
    <property type="match status" value="1"/>
</dbReference>
<feature type="region of interest" description="Disordered" evidence="10">
    <location>
        <begin position="768"/>
        <end position="818"/>
    </location>
</feature>
<proteinExistence type="inferred from homology"/>
<organism evidence="12 13">
    <name type="scientific">Acropora cervicornis</name>
    <name type="common">Staghorn coral</name>
    <dbReference type="NCBI Taxonomy" id="6130"/>
    <lineage>
        <taxon>Eukaryota</taxon>
        <taxon>Metazoa</taxon>
        <taxon>Cnidaria</taxon>
        <taxon>Anthozoa</taxon>
        <taxon>Hexacorallia</taxon>
        <taxon>Scleractinia</taxon>
        <taxon>Astrocoeniina</taxon>
        <taxon>Acroporidae</taxon>
        <taxon>Acropora</taxon>
    </lineage>
</organism>
<dbReference type="PROSITE" id="PS51892">
    <property type="entry name" value="SUBTILASE"/>
    <property type="match status" value="1"/>
</dbReference>